<feature type="compositionally biased region" description="Low complexity" evidence="1">
    <location>
        <begin position="254"/>
        <end position="277"/>
    </location>
</feature>
<organism evidence="3 4">
    <name type="scientific">Streptomyces inhibens</name>
    <dbReference type="NCBI Taxonomy" id="2293571"/>
    <lineage>
        <taxon>Bacteria</taxon>
        <taxon>Bacillati</taxon>
        <taxon>Actinomycetota</taxon>
        <taxon>Actinomycetes</taxon>
        <taxon>Kitasatosporales</taxon>
        <taxon>Streptomycetaceae</taxon>
        <taxon>Streptomyces</taxon>
    </lineage>
</organism>
<feature type="compositionally biased region" description="Basic and acidic residues" evidence="1">
    <location>
        <begin position="97"/>
        <end position="106"/>
    </location>
</feature>
<dbReference type="InterPro" id="IPR036366">
    <property type="entry name" value="PGBDSf"/>
</dbReference>
<protein>
    <submittedName>
        <fullName evidence="3">Peptidoglycan-binding protein</fullName>
    </submittedName>
</protein>
<evidence type="ECO:0000256" key="1">
    <source>
        <dbReference type="SAM" id="MobiDB-lite"/>
    </source>
</evidence>
<feature type="region of interest" description="Disordered" evidence="1">
    <location>
        <begin position="227"/>
        <end position="331"/>
    </location>
</feature>
<feature type="region of interest" description="Disordered" evidence="1">
    <location>
        <begin position="125"/>
        <end position="146"/>
    </location>
</feature>
<evidence type="ECO:0000313" key="3">
    <source>
        <dbReference type="EMBL" id="REK90389.1"/>
    </source>
</evidence>
<gene>
    <name evidence="3" type="ORF">DY245_10250</name>
</gene>
<keyword evidence="4" id="KW-1185">Reference proteome</keyword>
<proteinExistence type="predicted"/>
<feature type="region of interest" description="Disordered" evidence="1">
    <location>
        <begin position="369"/>
        <end position="394"/>
    </location>
</feature>
<feature type="compositionally biased region" description="Pro residues" evidence="1">
    <location>
        <begin position="311"/>
        <end position="320"/>
    </location>
</feature>
<accession>A0A371Q6U7</accession>
<sequence>MSLSACADGRGVWIIAACSRPPGRGPLVTALPTCPHCFAPVRGDGRPTCLCAAVDADDFDPLRIRPYVSLPDEDGGGGGDEGAGGDAGAAGGAGDTRTGRGDRLDDLPGVDAAVHIAAGAADGPFSAADTSPGAADPPIAADSSFAADPSFATDPLFLAASGDEPLMPRVRRGSGPTSRTVSSAAEEPAALASAPAPRRKRSLPAVLVAAGAAVAAAAVLISTDALSGGRQDRAAPPDRGTASPTAAFPTSGDTAPTRTGAPASPSAPRSPSSGATGIDAPKATVKLYRTAAPPPPAPTQASGSVTASPSAPGPSAPPTGPIVLREGSSGPEVVELQGRLRQLALYPGTDDGRYDADVRGAVSRYQQAYGVQGDPDGVYGAQTRASLESRTREP</sequence>
<evidence type="ECO:0000313" key="4">
    <source>
        <dbReference type="Proteomes" id="UP000262477"/>
    </source>
</evidence>
<dbReference type="AlphaFoldDB" id="A0A371Q6U7"/>
<dbReference type="Gene3D" id="1.10.101.10">
    <property type="entry name" value="PGBD-like superfamily/PGBD"/>
    <property type="match status" value="1"/>
</dbReference>
<evidence type="ECO:0000259" key="2">
    <source>
        <dbReference type="Pfam" id="PF01471"/>
    </source>
</evidence>
<feature type="region of interest" description="Disordered" evidence="1">
    <location>
        <begin position="68"/>
        <end position="106"/>
    </location>
</feature>
<dbReference type="InterPro" id="IPR036365">
    <property type="entry name" value="PGBD-like_sf"/>
</dbReference>
<feature type="domain" description="Peptidoglycan binding-like" evidence="2">
    <location>
        <begin position="329"/>
        <end position="387"/>
    </location>
</feature>
<dbReference type="SUPFAM" id="SSF47090">
    <property type="entry name" value="PGBD-like"/>
    <property type="match status" value="1"/>
</dbReference>
<comment type="caution">
    <text evidence="3">The sequence shown here is derived from an EMBL/GenBank/DDBJ whole genome shotgun (WGS) entry which is preliminary data.</text>
</comment>
<reference evidence="3 4" key="1">
    <citation type="submission" date="2018-08" db="EMBL/GenBank/DDBJ databases">
        <title>Streptomyces NEAU-D10 sp. nov., a novel Actinomycete isolated from soil.</title>
        <authorList>
            <person name="Jin L."/>
        </authorList>
    </citation>
    <scope>NUCLEOTIDE SEQUENCE [LARGE SCALE GENOMIC DNA]</scope>
    <source>
        <strain evidence="3 4">NEAU-D10</strain>
    </source>
</reference>
<feature type="region of interest" description="Disordered" evidence="1">
    <location>
        <begin position="162"/>
        <end position="200"/>
    </location>
</feature>
<dbReference type="EMBL" id="QUAC01000074">
    <property type="protein sequence ID" value="REK90389.1"/>
    <property type="molecule type" value="Genomic_DNA"/>
</dbReference>
<dbReference type="Proteomes" id="UP000262477">
    <property type="component" value="Unassembled WGS sequence"/>
</dbReference>
<dbReference type="Pfam" id="PF01471">
    <property type="entry name" value="PG_binding_1"/>
    <property type="match status" value="1"/>
</dbReference>
<feature type="compositionally biased region" description="Gly residues" evidence="1">
    <location>
        <begin position="76"/>
        <end position="94"/>
    </location>
</feature>
<name>A0A371Q6U7_STRIH</name>
<dbReference type="InterPro" id="IPR002477">
    <property type="entry name" value="Peptidoglycan-bd-like"/>
</dbReference>
<feature type="compositionally biased region" description="Low complexity" evidence="1">
    <location>
        <begin position="301"/>
        <end position="310"/>
    </location>
</feature>
<feature type="compositionally biased region" description="Low complexity" evidence="1">
    <location>
        <begin position="182"/>
        <end position="196"/>
    </location>
</feature>